<evidence type="ECO:0000313" key="1">
    <source>
        <dbReference type="EMBL" id="KAF9729842.1"/>
    </source>
</evidence>
<dbReference type="Proteomes" id="UP000756921">
    <property type="component" value="Unassembled WGS sequence"/>
</dbReference>
<proteinExistence type="predicted"/>
<name>A0A9P6G683_9PLEO</name>
<sequence>MSKHTPRRIVLRCREQYFQDQRVMLEAFFRSQDLLELDDYGIHICVEPSSPTTLYLVLDLHCREIPQVDLSELELQVFKVRKNNKFTFRDLGENASKKAYQRSLTLGWGANQSNQTN</sequence>
<dbReference type="AlphaFoldDB" id="A0A9P6G683"/>
<gene>
    <name evidence="1" type="ORF">PMIN01_11775</name>
</gene>
<reference evidence="1" key="1">
    <citation type="journal article" date="2020" name="Mol. Plant Microbe Interact.">
        <title>Genome Sequence of the Biocontrol Agent Coniothyrium minitans strain Conio (IMI 134523).</title>
        <authorList>
            <person name="Patel D."/>
            <person name="Shittu T.A."/>
            <person name="Baroncelli R."/>
            <person name="Muthumeenakshi S."/>
            <person name="Osborne T.H."/>
            <person name="Janganan T.K."/>
            <person name="Sreenivasaprasad S."/>
        </authorList>
    </citation>
    <scope>NUCLEOTIDE SEQUENCE</scope>
    <source>
        <strain evidence="1">Conio</strain>
    </source>
</reference>
<protein>
    <submittedName>
        <fullName evidence="1">Uncharacterized protein</fullName>
    </submittedName>
</protein>
<dbReference type="OrthoDB" id="3709982at2759"/>
<dbReference type="EMBL" id="WJXW01000015">
    <property type="protein sequence ID" value="KAF9729842.1"/>
    <property type="molecule type" value="Genomic_DNA"/>
</dbReference>
<accession>A0A9P6G683</accession>
<organism evidence="1 2">
    <name type="scientific">Paraphaeosphaeria minitans</name>
    <dbReference type="NCBI Taxonomy" id="565426"/>
    <lineage>
        <taxon>Eukaryota</taxon>
        <taxon>Fungi</taxon>
        <taxon>Dikarya</taxon>
        <taxon>Ascomycota</taxon>
        <taxon>Pezizomycotina</taxon>
        <taxon>Dothideomycetes</taxon>
        <taxon>Pleosporomycetidae</taxon>
        <taxon>Pleosporales</taxon>
        <taxon>Massarineae</taxon>
        <taxon>Didymosphaeriaceae</taxon>
        <taxon>Paraphaeosphaeria</taxon>
    </lineage>
</organism>
<keyword evidence="2" id="KW-1185">Reference proteome</keyword>
<evidence type="ECO:0000313" key="2">
    <source>
        <dbReference type="Proteomes" id="UP000756921"/>
    </source>
</evidence>
<comment type="caution">
    <text evidence="1">The sequence shown here is derived from an EMBL/GenBank/DDBJ whole genome shotgun (WGS) entry which is preliminary data.</text>
</comment>